<protein>
    <submittedName>
        <fullName evidence="7">Acyl-CoA mutase large subunit family protein</fullName>
    </submittedName>
</protein>
<dbReference type="GO" id="GO:0016866">
    <property type="term" value="F:intramolecular transferase activity"/>
    <property type="evidence" value="ECO:0007669"/>
    <property type="project" value="InterPro"/>
</dbReference>
<keyword evidence="3" id="KW-0846">Cobalamin</keyword>
<evidence type="ECO:0000256" key="5">
    <source>
        <dbReference type="ARBA" id="ARBA00023285"/>
    </source>
</evidence>
<feature type="domain" description="Methylmalonyl-CoA mutase alpha/beta chain catalytic" evidence="6">
    <location>
        <begin position="121"/>
        <end position="462"/>
    </location>
</feature>
<keyword evidence="5" id="KW-0170">Cobalt</keyword>
<evidence type="ECO:0000256" key="2">
    <source>
        <dbReference type="ARBA" id="ARBA00008465"/>
    </source>
</evidence>
<dbReference type="Proteomes" id="UP000824014">
    <property type="component" value="Unassembled WGS sequence"/>
</dbReference>
<evidence type="ECO:0000313" key="7">
    <source>
        <dbReference type="EMBL" id="HIZ14770.1"/>
    </source>
</evidence>
<reference evidence="7" key="1">
    <citation type="journal article" date="2021" name="PeerJ">
        <title>Extensive microbial diversity within the chicken gut microbiome revealed by metagenomics and culture.</title>
        <authorList>
            <person name="Gilroy R."/>
            <person name="Ravi A."/>
            <person name="Getino M."/>
            <person name="Pursley I."/>
            <person name="Horton D.L."/>
            <person name="Alikhan N.F."/>
            <person name="Baker D."/>
            <person name="Gharbi K."/>
            <person name="Hall N."/>
            <person name="Watson M."/>
            <person name="Adriaenssens E.M."/>
            <person name="Foster-Nyarko E."/>
            <person name="Jarju S."/>
            <person name="Secka A."/>
            <person name="Antonio M."/>
            <person name="Oren A."/>
            <person name="Chaudhuri R.R."/>
            <person name="La Ragione R."/>
            <person name="Hildebrand F."/>
            <person name="Pallen M.J."/>
        </authorList>
    </citation>
    <scope>NUCLEOTIDE SEQUENCE</scope>
    <source>
        <strain evidence="7">ChiHjej11B10-19426</strain>
    </source>
</reference>
<dbReference type="InterPro" id="IPR016176">
    <property type="entry name" value="Cbl-dep_enz_cat"/>
</dbReference>
<evidence type="ECO:0000256" key="4">
    <source>
        <dbReference type="ARBA" id="ARBA00023235"/>
    </source>
</evidence>
<comment type="similarity">
    <text evidence="2">Belongs to the methylmalonyl-CoA mutase family.</text>
</comment>
<name>A0A9D2DD95_9BACT</name>
<dbReference type="PANTHER" id="PTHR48101">
    <property type="entry name" value="METHYLMALONYL-COA MUTASE, MITOCHONDRIAL-RELATED"/>
    <property type="match status" value="1"/>
</dbReference>
<gene>
    <name evidence="7" type="ORF">H9816_02500</name>
</gene>
<dbReference type="Gene3D" id="3.40.50.280">
    <property type="entry name" value="Cobalamin-binding domain"/>
    <property type="match status" value="1"/>
</dbReference>
<keyword evidence="4" id="KW-0413">Isomerase</keyword>
<evidence type="ECO:0000313" key="8">
    <source>
        <dbReference type="Proteomes" id="UP000824014"/>
    </source>
</evidence>
<sequence length="615" mass="67462">MANNKEEKLFTEFPPVSTEQWEEVIKADLKGADYQKKLVWRTSEGFNVRPYYRAEDLKGIQYLGKKSGEFPYVRGNRCHNRWRIHETIAVKEVKSANEFALHAIEAGAESIGFDLSEKLSAQQVADLMAGIDLNATELAFSGVPDAELPAKVLAVAEAKGADPDKFRVFFGFDPIIRQLSLKGVFCCGDQGQQCFKTIAELVKTYHKAWPKAKFITVGGETFQNSGSTIVQELAFTLAAGHEYVVGLMDAGLSADEAARTIRFSMGVSSNYFMEMAKFRAGRMLWANIMNAYADGCARKMFTHAVTTTWNITAYDPYVNMLRGTTEAMSASLAGIHSLEVMPFDTAYESPTEFSSRIARNVQLLLKNESHFDNVVDPAGGSYYIENLTASIAEQAWNLFKEVENRGGYIAAFREGFIPDAVKASAEAKDNAVATRRIVLLGTNQYPNFNETADKAITAETVTPAACEGKVLRPYRGGMAFEQLRLKVDRSGKAPRAFMLTCGTLSMARARSQFACNFFACAGIRVVDNTFFQSVEEGAEAALKSGAEIVVICAADDDYATLAPKAKELLGDKAIFVVAGAPASQPELEAQGITRFISVRSNVLETLKGYVKELGI</sequence>
<dbReference type="InterPro" id="IPR036724">
    <property type="entry name" value="Cobalamin-bd_sf"/>
</dbReference>
<dbReference type="CDD" id="cd02065">
    <property type="entry name" value="B12-binding_like"/>
    <property type="match status" value="1"/>
</dbReference>
<comment type="caution">
    <text evidence="7">The sequence shown here is derived from an EMBL/GenBank/DDBJ whole genome shotgun (WGS) entry which is preliminary data.</text>
</comment>
<dbReference type="InterPro" id="IPR006099">
    <property type="entry name" value="MeMalonylCoA_mutase_a/b_cat"/>
</dbReference>
<dbReference type="GO" id="GO:0046872">
    <property type="term" value="F:metal ion binding"/>
    <property type="evidence" value="ECO:0007669"/>
    <property type="project" value="InterPro"/>
</dbReference>
<reference evidence="7" key="2">
    <citation type="submission" date="2021-04" db="EMBL/GenBank/DDBJ databases">
        <authorList>
            <person name="Gilroy R."/>
        </authorList>
    </citation>
    <scope>NUCLEOTIDE SEQUENCE</scope>
    <source>
        <strain evidence="7">ChiHjej11B10-19426</strain>
    </source>
</reference>
<evidence type="ECO:0000259" key="6">
    <source>
        <dbReference type="Pfam" id="PF01642"/>
    </source>
</evidence>
<dbReference type="SUPFAM" id="SSF51703">
    <property type="entry name" value="Cobalamin (vitamin B12)-dependent enzymes"/>
    <property type="match status" value="1"/>
</dbReference>
<evidence type="ECO:0000256" key="3">
    <source>
        <dbReference type="ARBA" id="ARBA00022628"/>
    </source>
</evidence>
<dbReference type="PANTHER" id="PTHR48101:SF1">
    <property type="entry name" value="METHYLMALONYL-COA MUTASE, LARGE SUBUNIT"/>
    <property type="match status" value="1"/>
</dbReference>
<proteinExistence type="inferred from homology"/>
<accession>A0A9D2DD95</accession>
<dbReference type="Pfam" id="PF01642">
    <property type="entry name" value="MM_CoA_mutase"/>
    <property type="match status" value="1"/>
</dbReference>
<dbReference type="AlphaFoldDB" id="A0A9D2DD95"/>
<dbReference type="CDD" id="cd03677">
    <property type="entry name" value="MM_CoA_mutase_beta"/>
    <property type="match status" value="1"/>
</dbReference>
<organism evidence="7 8">
    <name type="scientific">Candidatus Tidjanibacter faecipullorum</name>
    <dbReference type="NCBI Taxonomy" id="2838766"/>
    <lineage>
        <taxon>Bacteria</taxon>
        <taxon>Pseudomonadati</taxon>
        <taxon>Bacteroidota</taxon>
        <taxon>Bacteroidia</taxon>
        <taxon>Bacteroidales</taxon>
        <taxon>Rikenellaceae</taxon>
        <taxon>Tidjanibacter</taxon>
    </lineage>
</organism>
<dbReference type="Gene3D" id="3.20.20.240">
    <property type="entry name" value="Methylmalonyl-CoA mutase"/>
    <property type="match status" value="1"/>
</dbReference>
<comment type="cofactor">
    <cofactor evidence="1">
        <name>adenosylcob(III)alamin</name>
        <dbReference type="ChEBI" id="CHEBI:18408"/>
    </cofactor>
</comment>
<dbReference type="EMBL" id="DXCC01000006">
    <property type="protein sequence ID" value="HIZ14770.1"/>
    <property type="molecule type" value="Genomic_DNA"/>
</dbReference>
<dbReference type="GO" id="GO:0031419">
    <property type="term" value="F:cobalamin binding"/>
    <property type="evidence" value="ECO:0007669"/>
    <property type="project" value="UniProtKB-KW"/>
</dbReference>
<dbReference type="SUPFAM" id="SSF52242">
    <property type="entry name" value="Cobalamin (vitamin B12)-binding domain"/>
    <property type="match status" value="1"/>
</dbReference>
<evidence type="ECO:0000256" key="1">
    <source>
        <dbReference type="ARBA" id="ARBA00001922"/>
    </source>
</evidence>